<proteinExistence type="predicted"/>
<keyword evidence="4" id="KW-1185">Reference proteome</keyword>
<dbReference type="Gene3D" id="3.30.1380.10">
    <property type="match status" value="1"/>
</dbReference>
<evidence type="ECO:0000313" key="3">
    <source>
        <dbReference type="EMBL" id="MCW5321168.1"/>
    </source>
</evidence>
<evidence type="ECO:0000313" key="4">
    <source>
        <dbReference type="Proteomes" id="UP001208935"/>
    </source>
</evidence>
<evidence type="ECO:0000256" key="1">
    <source>
        <dbReference type="SAM" id="MobiDB-lite"/>
    </source>
</evidence>
<sequence>MNRQGLFSVVARATPPALALLLAACAQGPWTADPPAAAPASAPAVQPGPPGCSPAARATLQGIADELQTQGMALHATCTAAGDGWVVQLRVLDGTQAGRVVRGPLADGYAVDMGTPAGAPAAGAPTGASGFSPDVQHNRQWLRALMARHQFCNLPDAWWHFAPQDGAASAGGAGCSER</sequence>
<dbReference type="EMBL" id="QZCW01000001">
    <property type="protein sequence ID" value="MCW5321168.1"/>
    <property type="molecule type" value="Genomic_DNA"/>
</dbReference>
<comment type="caution">
    <text evidence="3">The sequence shown here is derived from an EMBL/GenBank/DDBJ whole genome shotgun (WGS) entry which is preliminary data.</text>
</comment>
<accession>A0ABT3KS72</accession>
<dbReference type="PROSITE" id="PS51257">
    <property type="entry name" value="PROKAR_LIPOPROTEIN"/>
    <property type="match status" value="1"/>
</dbReference>
<dbReference type="InterPro" id="IPR009045">
    <property type="entry name" value="Zn_M74/Hedgehog-like"/>
</dbReference>
<feature type="signal peptide" evidence="2">
    <location>
        <begin position="1"/>
        <end position="32"/>
    </location>
</feature>
<gene>
    <name evidence="3" type="ORF">D5039_08345</name>
</gene>
<name>A0ABT3KS72_9BURK</name>
<evidence type="ECO:0000256" key="2">
    <source>
        <dbReference type="SAM" id="SignalP"/>
    </source>
</evidence>
<reference evidence="4" key="1">
    <citation type="submission" date="2023-07" db="EMBL/GenBank/DDBJ databases">
        <title>Verminephrobacter genomes.</title>
        <authorList>
            <person name="Lund M.B."/>
        </authorList>
    </citation>
    <scope>NUCLEOTIDE SEQUENCE [LARGE SCALE GENOMIC DNA]</scope>
    <source>
        <strain evidence="4">AtM5-05</strain>
    </source>
</reference>
<organism evidence="3 4">
    <name type="scientific">Verminephrobacter aporrectodeae subsp. tuberculatae</name>
    <dbReference type="NCBI Taxonomy" id="1110392"/>
    <lineage>
        <taxon>Bacteria</taxon>
        <taxon>Pseudomonadati</taxon>
        <taxon>Pseudomonadota</taxon>
        <taxon>Betaproteobacteria</taxon>
        <taxon>Burkholderiales</taxon>
        <taxon>Comamonadaceae</taxon>
        <taxon>Verminephrobacter</taxon>
    </lineage>
</organism>
<feature type="region of interest" description="Disordered" evidence="1">
    <location>
        <begin position="32"/>
        <end position="53"/>
    </location>
</feature>
<protein>
    <submittedName>
        <fullName evidence="3">D-Ala-D-Ala dipeptidase</fullName>
    </submittedName>
</protein>
<feature type="chain" id="PRO_5046075100" evidence="2">
    <location>
        <begin position="33"/>
        <end position="178"/>
    </location>
</feature>
<dbReference type="RefSeq" id="WP_265281796.1">
    <property type="nucleotide sequence ID" value="NZ_QZCW01000001.1"/>
</dbReference>
<dbReference type="SUPFAM" id="SSF55166">
    <property type="entry name" value="Hedgehog/DD-peptidase"/>
    <property type="match status" value="1"/>
</dbReference>
<dbReference type="Proteomes" id="UP001208935">
    <property type="component" value="Unassembled WGS sequence"/>
</dbReference>
<keyword evidence="2" id="KW-0732">Signal</keyword>
<feature type="compositionally biased region" description="Low complexity" evidence="1">
    <location>
        <begin position="33"/>
        <end position="45"/>
    </location>
</feature>